<comment type="caution">
    <text evidence="2">The sequence shown here is derived from an EMBL/GenBank/DDBJ whole genome shotgun (WGS) entry which is preliminary data.</text>
</comment>
<evidence type="ECO:0000313" key="3">
    <source>
        <dbReference type="Proteomes" id="UP000187209"/>
    </source>
</evidence>
<evidence type="ECO:0008006" key="4">
    <source>
        <dbReference type="Google" id="ProtNLM"/>
    </source>
</evidence>
<dbReference type="EMBL" id="MPUH01000060">
    <property type="protein sequence ID" value="OMJ92510.1"/>
    <property type="molecule type" value="Genomic_DNA"/>
</dbReference>
<keyword evidence="1" id="KW-1133">Transmembrane helix</keyword>
<sequence length="239" mass="27773">MFIAMTVHYFFIGEEYDILYFLKEYFLLISYTYICYFFLYQMYTLFERHIFLTYLGMITLVLVIIYITVLGFYFILVEVVVNTAVFDCSSEFWLMISSSGFLLSILFIAIGIVVQQNLKSKQILYLEQVMKKVKDLKILISVFTITRIVSFTEAIVLVVTNSENCMIYTGGNIGASIFLFILFTLITDYTTIFIVIYQIYKSMKIEVEKTISDSNAPSELAVRLPQEFISREVGSSLYN</sequence>
<evidence type="ECO:0000256" key="1">
    <source>
        <dbReference type="SAM" id="Phobius"/>
    </source>
</evidence>
<gene>
    <name evidence="2" type="ORF">SteCoe_4750</name>
</gene>
<name>A0A1R2CU65_9CILI</name>
<reference evidence="2 3" key="1">
    <citation type="submission" date="2016-11" db="EMBL/GenBank/DDBJ databases">
        <title>The macronuclear genome of Stentor coeruleus: a giant cell with tiny introns.</title>
        <authorList>
            <person name="Slabodnick M."/>
            <person name="Ruby J.G."/>
            <person name="Reiff S.B."/>
            <person name="Swart E.C."/>
            <person name="Gosai S."/>
            <person name="Prabakaran S."/>
            <person name="Witkowska E."/>
            <person name="Larue G.E."/>
            <person name="Fisher S."/>
            <person name="Freeman R.M."/>
            <person name="Gunawardena J."/>
            <person name="Chu W."/>
            <person name="Stover N.A."/>
            <person name="Gregory B.D."/>
            <person name="Nowacki M."/>
            <person name="Derisi J."/>
            <person name="Roy S.W."/>
            <person name="Marshall W.F."/>
            <person name="Sood P."/>
        </authorList>
    </citation>
    <scope>NUCLEOTIDE SEQUENCE [LARGE SCALE GENOMIC DNA]</scope>
    <source>
        <strain evidence="2">WM001</strain>
    </source>
</reference>
<feature type="transmembrane region" description="Helical" evidence="1">
    <location>
        <begin position="20"/>
        <end position="39"/>
    </location>
</feature>
<accession>A0A1R2CU65</accession>
<dbReference type="Proteomes" id="UP000187209">
    <property type="component" value="Unassembled WGS sequence"/>
</dbReference>
<feature type="transmembrane region" description="Helical" evidence="1">
    <location>
        <begin position="136"/>
        <end position="157"/>
    </location>
</feature>
<keyword evidence="1" id="KW-0812">Transmembrane</keyword>
<feature type="transmembrane region" description="Helical" evidence="1">
    <location>
        <begin position="51"/>
        <end position="76"/>
    </location>
</feature>
<feature type="transmembrane region" description="Helical" evidence="1">
    <location>
        <begin position="92"/>
        <end position="115"/>
    </location>
</feature>
<keyword evidence="1" id="KW-0472">Membrane</keyword>
<proteinExistence type="predicted"/>
<protein>
    <recommendedName>
        <fullName evidence="4">THH1/TOM1/TOM3 domain-containing protein</fullName>
    </recommendedName>
</protein>
<keyword evidence="3" id="KW-1185">Reference proteome</keyword>
<evidence type="ECO:0000313" key="2">
    <source>
        <dbReference type="EMBL" id="OMJ92510.1"/>
    </source>
</evidence>
<organism evidence="2 3">
    <name type="scientific">Stentor coeruleus</name>
    <dbReference type="NCBI Taxonomy" id="5963"/>
    <lineage>
        <taxon>Eukaryota</taxon>
        <taxon>Sar</taxon>
        <taxon>Alveolata</taxon>
        <taxon>Ciliophora</taxon>
        <taxon>Postciliodesmatophora</taxon>
        <taxon>Heterotrichea</taxon>
        <taxon>Heterotrichida</taxon>
        <taxon>Stentoridae</taxon>
        <taxon>Stentor</taxon>
    </lineage>
</organism>
<feature type="transmembrane region" description="Helical" evidence="1">
    <location>
        <begin position="177"/>
        <end position="200"/>
    </location>
</feature>
<dbReference type="AlphaFoldDB" id="A0A1R2CU65"/>